<protein>
    <submittedName>
        <fullName evidence="3">Rpn family recombination-promoting nuclease/putative transposase</fullName>
    </submittedName>
</protein>
<sequence>MIEIWEAKINKEKTYQLPIIIPLVIYHGKDRWNLSTNLGELIVGYENLTEDIKKHIPNYEYLIYDLSQYTDDDIKGEAQLRIILTIFRDIFIKDNKGIQESVERAARYLKELEDKQTGIEYFETFIRYIISARPNLTRENMEDMRENVNRIYPEGSEVIMTIIERYREEGRQEGRLEGKIEVAKKLIKMDLTIDEIIEATGLKKEEIYEIRKKILN</sequence>
<comment type="similarity">
    <text evidence="1">Belongs to the Rpn/YhgA-like nuclease family.</text>
</comment>
<dbReference type="EMBL" id="JAKNID010000133">
    <property type="protein sequence ID" value="MCG4566140.1"/>
    <property type="molecule type" value="Genomic_DNA"/>
</dbReference>
<dbReference type="Pfam" id="PF04754">
    <property type="entry name" value="Transposase_31"/>
    <property type="match status" value="1"/>
</dbReference>
<dbReference type="InterPro" id="IPR010106">
    <property type="entry name" value="RpnA"/>
</dbReference>
<dbReference type="NCBIfam" id="TIGR01784">
    <property type="entry name" value="T_den_put_tspse"/>
    <property type="match status" value="1"/>
</dbReference>
<dbReference type="InterPro" id="IPR006842">
    <property type="entry name" value="Transposase_31"/>
</dbReference>
<gene>
    <name evidence="3" type="ORF">L0P62_11960</name>
</gene>
<dbReference type="Proteomes" id="UP001108123">
    <property type="component" value="Unassembled WGS sequence"/>
</dbReference>
<dbReference type="GO" id="GO:0006310">
    <property type="term" value="P:DNA recombination"/>
    <property type="evidence" value="ECO:0007669"/>
    <property type="project" value="TreeGrafter"/>
</dbReference>
<keyword evidence="4" id="KW-1185">Reference proteome</keyword>
<evidence type="ECO:0000313" key="3">
    <source>
        <dbReference type="EMBL" id="MCG4566140.1"/>
    </source>
</evidence>
<dbReference type="AlphaFoldDB" id="A0A9Q4FMV0"/>
<organism evidence="3 4">
    <name type="scientific">Anaerosalibacter bizertensis</name>
    <dbReference type="NCBI Taxonomy" id="932217"/>
    <lineage>
        <taxon>Bacteria</taxon>
        <taxon>Bacillati</taxon>
        <taxon>Bacillota</taxon>
        <taxon>Tissierellia</taxon>
        <taxon>Tissierellales</taxon>
        <taxon>Sporanaerobacteraceae</taxon>
        <taxon>Anaerosalibacter</taxon>
    </lineage>
</organism>
<feature type="domain" description="Transposase (putative) YhgA-like" evidence="2">
    <location>
        <begin position="1"/>
        <end position="113"/>
    </location>
</feature>
<dbReference type="GO" id="GO:1990238">
    <property type="term" value="F:double-stranded DNA endonuclease activity"/>
    <property type="evidence" value="ECO:0007669"/>
    <property type="project" value="TreeGrafter"/>
</dbReference>
<evidence type="ECO:0000256" key="1">
    <source>
        <dbReference type="ARBA" id="ARBA00009787"/>
    </source>
</evidence>
<name>A0A9Q4FMV0_9FIRM</name>
<accession>A0A9Q4FMV0</accession>
<dbReference type="PANTHER" id="PTHR34611">
    <property type="match status" value="1"/>
</dbReference>
<reference evidence="3" key="1">
    <citation type="submission" date="2022-01" db="EMBL/GenBank/DDBJ databases">
        <title>Collection of gut derived symbiotic bacterial strains cultured from healthy donors.</title>
        <authorList>
            <person name="Lin H."/>
            <person name="Kohout C."/>
            <person name="Waligurski E."/>
            <person name="Pamer E.G."/>
        </authorList>
    </citation>
    <scope>NUCLEOTIDE SEQUENCE</scope>
    <source>
        <strain evidence="3">MSK.14.39</strain>
    </source>
</reference>
<evidence type="ECO:0000313" key="4">
    <source>
        <dbReference type="Proteomes" id="UP001108123"/>
    </source>
</evidence>
<dbReference type="InterPro" id="IPR051699">
    <property type="entry name" value="Rpn/YhgA-like_nuclease"/>
</dbReference>
<dbReference type="PANTHER" id="PTHR34611:SF2">
    <property type="entry name" value="INACTIVE RECOMBINATION-PROMOTING NUCLEASE-LIKE PROTEIN RPNE-RELATED"/>
    <property type="match status" value="1"/>
</dbReference>
<proteinExistence type="inferred from homology"/>
<evidence type="ECO:0000259" key="2">
    <source>
        <dbReference type="Pfam" id="PF04754"/>
    </source>
</evidence>
<comment type="caution">
    <text evidence="3">The sequence shown here is derived from an EMBL/GenBank/DDBJ whole genome shotgun (WGS) entry which is preliminary data.</text>
</comment>